<comment type="subunit">
    <text evidence="5">Homodimer. Interacts with FtsZ.</text>
</comment>
<dbReference type="InterPro" id="IPR038594">
    <property type="entry name" value="SepF-like_sf"/>
</dbReference>
<organism evidence="7 8">
    <name type="scientific">Urinicoccus massiliensis</name>
    <dbReference type="NCBI Taxonomy" id="1723382"/>
    <lineage>
        <taxon>Bacteria</taxon>
        <taxon>Bacillati</taxon>
        <taxon>Bacillota</taxon>
        <taxon>Tissierellia</taxon>
        <taxon>Tissierellales</taxon>
        <taxon>Peptoniphilaceae</taxon>
        <taxon>Urinicoccus</taxon>
    </lineage>
</organism>
<sequence>MSNMFSKFMRAFGFGYDEDDYEDYEEELHDDQYEEEENSIVPERDQQRSLKTRKTMGRNGNIHMHTSGNMVISVHEPLNYDESPNIVDDLKAHKAVVLNFEQLDLDVKREIFDFVNGALYAIEGKIQKVNKDIFILAPPSVEIDGLKEELQNSGVFPW</sequence>
<comment type="subcellular location">
    <subcellularLocation>
        <location evidence="5">Cytoplasm</location>
    </subcellularLocation>
    <text evidence="5">Localizes to the division site, in a FtsZ-dependent manner.</text>
</comment>
<dbReference type="RefSeq" id="WP_131748897.1">
    <property type="nucleotide sequence ID" value="NZ_CAACYI010000001.1"/>
</dbReference>
<dbReference type="EMBL" id="CAACYI010000001">
    <property type="protein sequence ID" value="VFB16303.1"/>
    <property type="molecule type" value="Genomic_DNA"/>
</dbReference>
<dbReference type="Pfam" id="PF04472">
    <property type="entry name" value="SepF"/>
    <property type="match status" value="1"/>
</dbReference>
<dbReference type="GO" id="GO:0000917">
    <property type="term" value="P:division septum assembly"/>
    <property type="evidence" value="ECO:0007669"/>
    <property type="project" value="UniProtKB-KW"/>
</dbReference>
<evidence type="ECO:0000256" key="6">
    <source>
        <dbReference type="SAM" id="MobiDB-lite"/>
    </source>
</evidence>
<dbReference type="InterPro" id="IPR007561">
    <property type="entry name" value="Cell_div_SepF/SepF-rel"/>
</dbReference>
<dbReference type="HAMAP" id="MF_01197">
    <property type="entry name" value="SepF"/>
    <property type="match status" value="1"/>
</dbReference>
<gene>
    <name evidence="5 7" type="primary">sepF</name>
    <name evidence="7" type="ORF">NCTC13150_00824</name>
</gene>
<reference evidence="7 8" key="1">
    <citation type="submission" date="2019-02" db="EMBL/GenBank/DDBJ databases">
        <authorList>
            <consortium name="Pathogen Informatics"/>
        </authorList>
    </citation>
    <scope>NUCLEOTIDE SEQUENCE [LARGE SCALE GENOMIC DNA]</scope>
    <source>
        <strain evidence="7 8">3012STDY7089603</strain>
    </source>
</reference>
<dbReference type="GO" id="GO:0005737">
    <property type="term" value="C:cytoplasm"/>
    <property type="evidence" value="ECO:0007669"/>
    <property type="project" value="UniProtKB-SubCell"/>
</dbReference>
<dbReference type="PANTHER" id="PTHR35798">
    <property type="entry name" value="CELL DIVISION PROTEIN SEPF"/>
    <property type="match status" value="1"/>
</dbReference>
<evidence type="ECO:0000256" key="1">
    <source>
        <dbReference type="ARBA" id="ARBA00022618"/>
    </source>
</evidence>
<comment type="function">
    <text evidence="4 5">Cell division protein that is part of the divisome complex and is recruited early to the Z-ring. Probably stimulates Z-ring formation, perhaps through the cross-linking of FtsZ protofilaments. Its function overlaps with FtsA.</text>
</comment>
<dbReference type="Gene3D" id="3.30.110.150">
    <property type="entry name" value="SepF-like protein"/>
    <property type="match status" value="1"/>
</dbReference>
<evidence type="ECO:0000256" key="3">
    <source>
        <dbReference type="ARBA" id="ARBA00023306"/>
    </source>
</evidence>
<dbReference type="Proteomes" id="UP000377798">
    <property type="component" value="Unassembled WGS sequence"/>
</dbReference>
<dbReference type="InterPro" id="IPR023052">
    <property type="entry name" value="Cell_div_SepF"/>
</dbReference>
<feature type="compositionally biased region" description="Acidic residues" evidence="6">
    <location>
        <begin position="26"/>
        <end position="38"/>
    </location>
</feature>
<evidence type="ECO:0000313" key="7">
    <source>
        <dbReference type="EMBL" id="VFB16303.1"/>
    </source>
</evidence>
<comment type="caution">
    <text evidence="7">The sequence shown here is derived from an EMBL/GenBank/DDBJ whole genome shotgun (WGS) entry which is preliminary data.</text>
</comment>
<keyword evidence="2 5" id="KW-0717">Septation</keyword>
<keyword evidence="1 5" id="KW-0132">Cell division</keyword>
<keyword evidence="5" id="KW-0963">Cytoplasm</keyword>
<accession>A0A8H2R145</accession>
<protein>
    <recommendedName>
        <fullName evidence="5">Cell division protein SepF</fullName>
    </recommendedName>
</protein>
<evidence type="ECO:0000313" key="8">
    <source>
        <dbReference type="Proteomes" id="UP000377798"/>
    </source>
</evidence>
<comment type="similarity">
    <text evidence="5">Belongs to the SepF family.</text>
</comment>
<proteinExistence type="inferred from homology"/>
<keyword evidence="8" id="KW-1185">Reference proteome</keyword>
<dbReference type="PANTHER" id="PTHR35798:SF1">
    <property type="entry name" value="CELL DIVISION PROTEIN SEPF"/>
    <property type="match status" value="1"/>
</dbReference>
<keyword evidence="3 5" id="KW-0131">Cell cycle</keyword>
<evidence type="ECO:0000256" key="5">
    <source>
        <dbReference type="HAMAP-Rule" id="MF_01197"/>
    </source>
</evidence>
<evidence type="ECO:0000256" key="4">
    <source>
        <dbReference type="ARBA" id="ARBA00044936"/>
    </source>
</evidence>
<evidence type="ECO:0000256" key="2">
    <source>
        <dbReference type="ARBA" id="ARBA00023210"/>
    </source>
</evidence>
<feature type="region of interest" description="Disordered" evidence="6">
    <location>
        <begin position="26"/>
        <end position="51"/>
    </location>
</feature>
<dbReference type="AlphaFoldDB" id="A0A8H2R145"/>
<name>A0A8H2R145_9FIRM</name>
<dbReference type="GO" id="GO:0043093">
    <property type="term" value="P:FtsZ-dependent cytokinesis"/>
    <property type="evidence" value="ECO:0007669"/>
    <property type="project" value="UniProtKB-UniRule"/>
</dbReference>